<gene>
    <name evidence="10" type="primary">PRPF38A</name>
</gene>
<reference evidence="10" key="3">
    <citation type="submission" date="2025-09" db="UniProtKB">
        <authorList>
            <consortium name="Ensembl"/>
        </authorList>
    </citation>
    <scope>IDENTIFICATION</scope>
</reference>
<feature type="region of interest" description="Disordered" evidence="8">
    <location>
        <begin position="181"/>
        <end position="205"/>
    </location>
</feature>
<dbReference type="InterPro" id="IPR005037">
    <property type="entry name" value="PRP38"/>
</dbReference>
<evidence type="ECO:0000313" key="10">
    <source>
        <dbReference type="Ensembl" id="ENSEASP00005059968.1"/>
    </source>
</evidence>
<reference evidence="10 11" key="1">
    <citation type="journal article" date="2020" name="Nat. Commun.">
        <title>Donkey genomes provide new insights into domestication and selection for coat color.</title>
        <authorList>
            <person name="Wang"/>
            <person name="C."/>
            <person name="Li"/>
            <person name="H."/>
            <person name="Guo"/>
            <person name="Y."/>
            <person name="Huang"/>
            <person name="J."/>
            <person name="Sun"/>
            <person name="Y."/>
            <person name="Min"/>
            <person name="J."/>
            <person name="Wang"/>
            <person name="J."/>
            <person name="Fang"/>
            <person name="X."/>
            <person name="Zhao"/>
            <person name="Z."/>
            <person name="Wang"/>
            <person name="S."/>
            <person name="Zhang"/>
            <person name="Y."/>
            <person name="Liu"/>
            <person name="Q."/>
            <person name="Jiang"/>
            <person name="Q."/>
            <person name="Wang"/>
            <person name="X."/>
            <person name="Guo"/>
            <person name="Y."/>
            <person name="Yang"/>
            <person name="C."/>
            <person name="Wang"/>
            <person name="Y."/>
            <person name="Tian"/>
            <person name="F."/>
            <person name="Zhuang"/>
            <person name="G."/>
            <person name="Fan"/>
            <person name="Y."/>
            <person name="Gao"/>
            <person name="Q."/>
            <person name="Li"/>
            <person name="Y."/>
            <person name="Ju"/>
            <person name="Z."/>
            <person name="Li"/>
            <person name="J."/>
            <person name="Li"/>
            <person name="R."/>
            <person name="Hou"/>
            <person name="M."/>
            <person name="Yang"/>
            <person name="G."/>
            <person name="Liu"/>
            <person name="G."/>
            <person name="Liu"/>
            <person name="W."/>
            <person name="Guo"/>
            <person name="J."/>
            <person name="Pan"/>
            <person name="S."/>
            <person name="Fan"/>
            <person name="G."/>
            <person name="Zhang"/>
            <person name="W."/>
            <person name="Zhang"/>
            <person name="R."/>
            <person name="Yu"/>
            <person name="J."/>
            <person name="Zhang"/>
            <person name="X."/>
            <person name="Yin"/>
            <person name="Q."/>
            <person name="Ji"/>
            <person name="C."/>
            <person name="Jin"/>
            <person name="Y."/>
            <person name="Yue"/>
            <person name="G."/>
            <person name="Liu"/>
            <person name="M."/>
            <person name="Xu"/>
            <person name="J."/>
            <person name="Liu"/>
            <person name="S."/>
            <person name="Jordana"/>
            <person name="J."/>
            <person name="Noce"/>
            <person name="A."/>
            <person name="Amills"/>
            <person name="M."/>
            <person name="Wu"/>
            <person name="D.D."/>
            <person name="Li"/>
            <person name="S."/>
            <person name="Zhou"/>
            <person name="X. and Zhong"/>
            <person name="J."/>
        </authorList>
    </citation>
    <scope>NUCLEOTIDE SEQUENCE [LARGE SCALE GENOMIC DNA]</scope>
</reference>
<dbReference type="PANTHER" id="PTHR23142">
    <property type="entry name" value="PRE-MRNA-SPLICING FACTOR 38A-RELATED"/>
    <property type="match status" value="1"/>
</dbReference>
<reference evidence="10" key="2">
    <citation type="submission" date="2025-08" db="UniProtKB">
        <authorList>
            <consortium name="Ensembl"/>
        </authorList>
    </citation>
    <scope>IDENTIFICATION</scope>
</reference>
<keyword evidence="9" id="KW-1133">Transmembrane helix</keyword>
<evidence type="ECO:0000256" key="3">
    <source>
        <dbReference type="ARBA" id="ARBA00022664"/>
    </source>
</evidence>
<comment type="similarity">
    <text evidence="2 7">Belongs to the PRP38 family.</text>
</comment>
<evidence type="ECO:0000256" key="9">
    <source>
        <dbReference type="SAM" id="Phobius"/>
    </source>
</evidence>
<evidence type="ECO:0000313" key="11">
    <source>
        <dbReference type="Proteomes" id="UP000694387"/>
    </source>
</evidence>
<proteinExistence type="inferred from homology"/>
<evidence type="ECO:0000256" key="1">
    <source>
        <dbReference type="ARBA" id="ARBA00004123"/>
    </source>
</evidence>
<dbReference type="GeneTree" id="ENSGT00730000111085"/>
<organism evidence="10 11">
    <name type="scientific">Equus asinus</name>
    <name type="common">Donkey</name>
    <name type="synonym">Equus africanus asinus</name>
    <dbReference type="NCBI Taxonomy" id="9793"/>
    <lineage>
        <taxon>Eukaryota</taxon>
        <taxon>Metazoa</taxon>
        <taxon>Chordata</taxon>
        <taxon>Craniata</taxon>
        <taxon>Vertebrata</taxon>
        <taxon>Euteleostomi</taxon>
        <taxon>Mammalia</taxon>
        <taxon>Eutheria</taxon>
        <taxon>Laurasiatheria</taxon>
        <taxon>Perissodactyla</taxon>
        <taxon>Equidae</taxon>
        <taxon>Equus</taxon>
    </lineage>
</organism>
<dbReference type="Proteomes" id="UP000694387">
    <property type="component" value="Chromosome 5"/>
</dbReference>
<evidence type="ECO:0000256" key="4">
    <source>
        <dbReference type="ARBA" id="ARBA00022728"/>
    </source>
</evidence>
<comment type="subcellular location">
    <subcellularLocation>
        <location evidence="1 7">Nucleus</location>
    </subcellularLocation>
</comment>
<dbReference type="Pfam" id="PF03371">
    <property type="entry name" value="PRP38"/>
    <property type="match status" value="1"/>
</dbReference>
<keyword evidence="6 7" id="KW-0539">Nucleus</keyword>
<feature type="compositionally biased region" description="Acidic residues" evidence="8">
    <location>
        <begin position="184"/>
        <end position="202"/>
    </location>
</feature>
<accession>A0A9L0K573</accession>
<feature type="transmembrane region" description="Helical" evidence="9">
    <location>
        <begin position="349"/>
        <end position="366"/>
    </location>
</feature>
<dbReference type="AlphaFoldDB" id="A0A9L0K573"/>
<name>A0A9L0K573_EQUAS</name>
<evidence type="ECO:0000256" key="2">
    <source>
        <dbReference type="ARBA" id="ARBA00006164"/>
    </source>
</evidence>
<keyword evidence="3 7" id="KW-0507">mRNA processing</keyword>
<protein>
    <recommendedName>
        <fullName evidence="7">Pre-mRNA-splicing factor 38B</fullName>
    </recommendedName>
</protein>
<dbReference type="Ensembl" id="ENSEAST00005053338.1">
    <property type="protein sequence ID" value="ENSEASP00005059968.1"/>
    <property type="gene ID" value="ENSEASG00005014427.2"/>
</dbReference>
<keyword evidence="9" id="KW-0472">Membrane</keyword>
<evidence type="ECO:0000256" key="5">
    <source>
        <dbReference type="ARBA" id="ARBA00023187"/>
    </source>
</evidence>
<keyword evidence="5 7" id="KW-0508">mRNA splicing</keyword>
<dbReference type="GO" id="GO:0000398">
    <property type="term" value="P:mRNA splicing, via spliceosome"/>
    <property type="evidence" value="ECO:0007669"/>
    <property type="project" value="UniProtKB-UniRule"/>
</dbReference>
<evidence type="ECO:0000256" key="6">
    <source>
        <dbReference type="ARBA" id="ARBA00023242"/>
    </source>
</evidence>
<evidence type="ECO:0000256" key="7">
    <source>
        <dbReference type="RuleBase" id="RU367025"/>
    </source>
</evidence>
<keyword evidence="9" id="KW-0812">Transmembrane</keyword>
<keyword evidence="11" id="KW-1185">Reference proteome</keyword>
<sequence length="378" mass="42706">MANRTVKDAHSIHGTNPQYLVEKIIRTRIYESKYWKEECFGLTAELVVDKAMELRFVGGVYGGNIKPTPFLCLTLKMLQIQPEKDIIVEFIKNEDFKYVRMLGALYMRLTGTAIDCYKYLEPLYNDYRKIKSQNRNGEFELMHVDEFIDELLHSERVCDIILPRLQKRYVLEEAEQLEPRVSALEEDMDDVESSEEEEEEDEKVSWRECHHLIIAGEATETWTSPVALPHYATGGVGAGLPEDGVGLPRGGAPPLAEKGIGARVQDVTAAGPEIDGTDLAPSPQVITVVTDTGATQSLLKDLRKATRRAGEEMSNGLSLVLVQMASCGYEGLCLHETIKIYYPGSYENILVLFFFFFYQVSPFFLMKEVLSFVSLFES</sequence>
<dbReference type="GO" id="GO:0005681">
    <property type="term" value="C:spliceosomal complex"/>
    <property type="evidence" value="ECO:0007669"/>
    <property type="project" value="UniProtKB-KW"/>
</dbReference>
<evidence type="ECO:0000256" key="8">
    <source>
        <dbReference type="SAM" id="MobiDB-lite"/>
    </source>
</evidence>
<comment type="function">
    <text evidence="7">May be required for pre-mRNA splicing.</text>
</comment>
<keyword evidence="4 7" id="KW-0747">Spliceosome</keyword>